<dbReference type="SUPFAM" id="SSF53756">
    <property type="entry name" value="UDP-Glycosyltransferase/glycogen phosphorylase"/>
    <property type="match status" value="1"/>
</dbReference>
<dbReference type="FunFam" id="3.40.50.2000:FF:000072">
    <property type="entry name" value="Glycosyl transferase"/>
    <property type="match status" value="1"/>
</dbReference>
<dbReference type="Proteomes" id="UP000184111">
    <property type="component" value="Unassembled WGS sequence"/>
</dbReference>
<sequence length="393" mass="42952">MPSRILVIDIPSNGHLFPKLAVVAELVGRGHHVTYVTIEDFAEKVRGTGAEVLAYASVDPLRSLAGGDVTPTEAFFRENVAILHAIEAHYGDERPDLIAYDEAAFQAGRILREVWGLPAVHLAPSFVSNAHYSYFERIFALAPDFRLTDPVEEISAFLEGYGLAEKVQDFLWTKREPDELTIVFIPRRLQPAHETFGDRFVFIGSSVGERSFLDGWQPSGDGLPVVLISLGTVNNQHLDFFRTAVEAFRDQPLHAVISVGDGVDPADLAPLPPNVEVHRWVRHLHVLEHAAAFVTHGGTGSLAEALHTGTPLVVVPQGVDILPYTERITELGLGTVLPPGEVTVDSLRAALLTVTQDQALAATVAGFRQHTHESGGPRRAADAIENYLTQEQR</sequence>
<dbReference type="InterPro" id="IPR002213">
    <property type="entry name" value="UDP_glucos_trans"/>
</dbReference>
<dbReference type="AlphaFoldDB" id="A0A1M7QFH5"/>
<dbReference type="GO" id="GO:0016758">
    <property type="term" value="F:hexosyltransferase activity"/>
    <property type="evidence" value="ECO:0007669"/>
    <property type="project" value="InterPro"/>
</dbReference>
<dbReference type="Gene3D" id="3.40.50.2000">
    <property type="entry name" value="Glycogen Phosphorylase B"/>
    <property type="match status" value="2"/>
</dbReference>
<evidence type="ECO:0000256" key="1">
    <source>
        <dbReference type="ARBA" id="ARBA00009995"/>
    </source>
</evidence>
<evidence type="ECO:0000313" key="4">
    <source>
        <dbReference type="EMBL" id="SHN29364.1"/>
    </source>
</evidence>
<accession>A0A1M7QFH5</accession>
<dbReference type="PANTHER" id="PTHR48050:SF13">
    <property type="entry name" value="STEROL 3-BETA-GLUCOSYLTRANSFERASE UGT80A2"/>
    <property type="match status" value="1"/>
</dbReference>
<evidence type="ECO:0000259" key="3">
    <source>
        <dbReference type="Pfam" id="PF06722"/>
    </source>
</evidence>
<dbReference type="InterPro" id="IPR010610">
    <property type="entry name" value="EryCIII-like_C"/>
</dbReference>
<protein>
    <submittedName>
        <fullName evidence="4">dTDP-L-oleandrosyltransferase</fullName>
    </submittedName>
</protein>
<evidence type="ECO:0000256" key="2">
    <source>
        <dbReference type="ARBA" id="ARBA00022679"/>
    </source>
</evidence>
<dbReference type="PANTHER" id="PTHR48050">
    <property type="entry name" value="STEROL 3-BETA-GLUCOSYLTRANSFERASE"/>
    <property type="match status" value="1"/>
</dbReference>
<dbReference type="RefSeq" id="WP_073502463.1">
    <property type="nucleotide sequence ID" value="NZ_FRBI01000033.1"/>
</dbReference>
<comment type="similarity">
    <text evidence="1">Belongs to the UDP-glycosyltransferase family.</text>
</comment>
<organism evidence="4 5">
    <name type="scientific">Actinacidiphila paucisporea</name>
    <dbReference type="NCBI Taxonomy" id="310782"/>
    <lineage>
        <taxon>Bacteria</taxon>
        <taxon>Bacillati</taxon>
        <taxon>Actinomycetota</taxon>
        <taxon>Actinomycetes</taxon>
        <taxon>Kitasatosporales</taxon>
        <taxon>Streptomycetaceae</taxon>
        <taxon>Actinacidiphila</taxon>
    </lineage>
</organism>
<dbReference type="Pfam" id="PF06722">
    <property type="entry name" value="EryCIII-like_C"/>
    <property type="match status" value="1"/>
</dbReference>
<dbReference type="NCBIfam" id="TIGR01426">
    <property type="entry name" value="MGT"/>
    <property type="match status" value="1"/>
</dbReference>
<dbReference type="InterPro" id="IPR050426">
    <property type="entry name" value="Glycosyltransferase_28"/>
</dbReference>
<gene>
    <name evidence="4" type="ORF">SAMN05216499_13334</name>
</gene>
<keyword evidence="5" id="KW-1185">Reference proteome</keyword>
<proteinExistence type="inferred from homology"/>
<keyword evidence="2 4" id="KW-0808">Transferase</keyword>
<dbReference type="GO" id="GO:0017000">
    <property type="term" value="P:antibiotic biosynthetic process"/>
    <property type="evidence" value="ECO:0007669"/>
    <property type="project" value="UniProtKB-ARBA"/>
</dbReference>
<dbReference type="InterPro" id="IPR006326">
    <property type="entry name" value="UDPGT_MGT-like"/>
</dbReference>
<dbReference type="CDD" id="cd03784">
    <property type="entry name" value="GT1_Gtf-like"/>
    <property type="match status" value="1"/>
</dbReference>
<reference evidence="4 5" key="1">
    <citation type="submission" date="2016-11" db="EMBL/GenBank/DDBJ databases">
        <authorList>
            <person name="Jaros S."/>
            <person name="Januszkiewicz K."/>
            <person name="Wedrychowicz H."/>
        </authorList>
    </citation>
    <scope>NUCLEOTIDE SEQUENCE [LARGE SCALE GENOMIC DNA]</scope>
    <source>
        <strain evidence="4 5">CGMCC 4.2025</strain>
    </source>
</reference>
<evidence type="ECO:0000313" key="5">
    <source>
        <dbReference type="Proteomes" id="UP000184111"/>
    </source>
</evidence>
<dbReference type="OrthoDB" id="6620093at2"/>
<feature type="domain" description="Erythromycin biosynthesis protein CIII-like C-terminal" evidence="3">
    <location>
        <begin position="264"/>
        <end position="377"/>
    </location>
</feature>
<name>A0A1M7QFH5_9ACTN</name>
<dbReference type="STRING" id="310782.SAMN05216499_13334"/>
<dbReference type="EMBL" id="FRBI01000033">
    <property type="protein sequence ID" value="SHN29364.1"/>
    <property type="molecule type" value="Genomic_DNA"/>
</dbReference>
<dbReference type="GO" id="GO:0008194">
    <property type="term" value="F:UDP-glycosyltransferase activity"/>
    <property type="evidence" value="ECO:0007669"/>
    <property type="project" value="InterPro"/>
</dbReference>